<evidence type="ECO:0000313" key="1">
    <source>
        <dbReference type="EMBL" id="NBC35693.1"/>
    </source>
</evidence>
<accession>A0ABW9XAY8</accession>
<dbReference type="EMBL" id="JAAAPO010000001">
    <property type="protein sequence ID" value="NBC35693.1"/>
    <property type="molecule type" value="Genomic_DNA"/>
</dbReference>
<protein>
    <recommendedName>
        <fullName evidence="3">DUF937 domain-containing protein</fullName>
    </recommendedName>
</protein>
<evidence type="ECO:0000313" key="2">
    <source>
        <dbReference type="Proteomes" id="UP000753724"/>
    </source>
</evidence>
<comment type="caution">
    <text evidence="1">The sequence shown here is derived from an EMBL/GenBank/DDBJ whole genome shotgun (WGS) entry which is preliminary data.</text>
</comment>
<proteinExistence type="predicted"/>
<reference evidence="2" key="1">
    <citation type="submission" date="2020-01" db="EMBL/GenBank/DDBJ databases">
        <title>Sphingomonas sp. strain CSW-10.</title>
        <authorList>
            <person name="Chen W.-M."/>
        </authorList>
    </citation>
    <scope>NUCLEOTIDE SEQUENCE [LARGE SCALE GENOMIC DNA]</scope>
    <source>
        <strain evidence="2">FSY-8</strain>
    </source>
</reference>
<keyword evidence="2" id="KW-1185">Reference proteome</keyword>
<evidence type="ECO:0008006" key="3">
    <source>
        <dbReference type="Google" id="ProtNLM"/>
    </source>
</evidence>
<dbReference type="RefSeq" id="WP_161716938.1">
    <property type="nucleotide sequence ID" value="NZ_JAAAPO010000001.1"/>
</dbReference>
<sequence>MSVLDSVLSQLGGNVDIASIAAKVGIDPAVAQNAVAALSQAHAQPGDTVDAAAAQTGLDAATLQQVIGAMGGESNLGQLAQQVVGHPQFQSVLGMLDRNGDGSAIDDVLGMAKGFFGKS</sequence>
<gene>
    <name evidence="1" type="ORF">GTZ99_03885</name>
</gene>
<name>A0ABW9XAY8_9SPHN</name>
<organism evidence="1 2">
    <name type="scientific">Novosphingobium ovatum</name>
    <dbReference type="NCBI Taxonomy" id="1908523"/>
    <lineage>
        <taxon>Bacteria</taxon>
        <taxon>Pseudomonadati</taxon>
        <taxon>Pseudomonadota</taxon>
        <taxon>Alphaproteobacteria</taxon>
        <taxon>Sphingomonadales</taxon>
        <taxon>Sphingomonadaceae</taxon>
        <taxon>Novosphingobium</taxon>
    </lineage>
</organism>
<dbReference type="Proteomes" id="UP000753724">
    <property type="component" value="Unassembled WGS sequence"/>
</dbReference>